<gene>
    <name evidence="2" type="ORF">dsat_0051</name>
</gene>
<proteinExistence type="predicted"/>
<dbReference type="PATRIC" id="fig|1121439.3.peg.1264"/>
<dbReference type="STRING" id="1121439.dsat_0051"/>
<dbReference type="RefSeq" id="WP_020885457.1">
    <property type="nucleotide sequence ID" value="NZ_ATHI01000011.1"/>
</dbReference>
<evidence type="ECO:0000313" key="2">
    <source>
        <dbReference type="EMBL" id="EPR34403.1"/>
    </source>
</evidence>
<keyword evidence="1" id="KW-0472">Membrane</keyword>
<dbReference type="EMBL" id="ATHI01000011">
    <property type="protein sequence ID" value="EPR34403.1"/>
    <property type="molecule type" value="Genomic_DNA"/>
</dbReference>
<sequence>MHEVTDVLLMVLDTARTFAERSANLAGLTNSTAVMHLFALYSGLAAFLAVGLPLLAIRLLRGRRDIPSSSGEGLFMRRRRL</sequence>
<feature type="transmembrane region" description="Helical" evidence="1">
    <location>
        <begin position="38"/>
        <end position="60"/>
    </location>
</feature>
<evidence type="ECO:0000256" key="1">
    <source>
        <dbReference type="SAM" id="Phobius"/>
    </source>
</evidence>
<dbReference type="Proteomes" id="UP000014975">
    <property type="component" value="Unassembled WGS sequence"/>
</dbReference>
<keyword evidence="1" id="KW-1133">Transmembrane helix</keyword>
<organism evidence="2 3">
    <name type="scientific">Alkalidesulfovibrio alkalitolerans DSM 16529</name>
    <dbReference type="NCBI Taxonomy" id="1121439"/>
    <lineage>
        <taxon>Bacteria</taxon>
        <taxon>Pseudomonadati</taxon>
        <taxon>Thermodesulfobacteriota</taxon>
        <taxon>Desulfovibrionia</taxon>
        <taxon>Desulfovibrionales</taxon>
        <taxon>Desulfovibrionaceae</taxon>
        <taxon>Alkalidesulfovibrio</taxon>
    </lineage>
</organism>
<keyword evidence="3" id="KW-1185">Reference proteome</keyword>
<accession>S7UQ09</accession>
<name>S7UQ09_9BACT</name>
<reference evidence="2 3" key="1">
    <citation type="journal article" date="2013" name="Genome Announc.">
        <title>Draft genome sequences for three mercury-methylating, sulfate-reducing bacteria.</title>
        <authorList>
            <person name="Brown S.D."/>
            <person name="Hurt R.A.Jr."/>
            <person name="Gilmour C.C."/>
            <person name="Elias D.A."/>
        </authorList>
    </citation>
    <scope>NUCLEOTIDE SEQUENCE [LARGE SCALE GENOMIC DNA]</scope>
    <source>
        <strain evidence="2 3">DSM 16529</strain>
    </source>
</reference>
<comment type="caution">
    <text evidence="2">The sequence shown here is derived from an EMBL/GenBank/DDBJ whole genome shotgun (WGS) entry which is preliminary data.</text>
</comment>
<dbReference type="AlphaFoldDB" id="S7UQ09"/>
<keyword evidence="1" id="KW-0812">Transmembrane</keyword>
<evidence type="ECO:0000313" key="3">
    <source>
        <dbReference type="Proteomes" id="UP000014975"/>
    </source>
</evidence>
<protein>
    <submittedName>
        <fullName evidence="2">Uncharacterized protein</fullName>
    </submittedName>
</protein>